<keyword evidence="12" id="KW-1185">Reference proteome</keyword>
<feature type="binding site" evidence="9">
    <location>
        <position position="251"/>
    </location>
    <ligand>
        <name>S-adenosyl-L-methionine</name>
        <dbReference type="ChEBI" id="CHEBI:59789"/>
    </ligand>
</feature>
<comment type="similarity">
    <text evidence="3">Belongs to the diphthine synthase family.</text>
</comment>
<dbReference type="GO" id="GO:0017183">
    <property type="term" value="P:protein histidyl modification to diphthamide"/>
    <property type="evidence" value="ECO:0007669"/>
    <property type="project" value="UniProtKB-UniPathway"/>
</dbReference>
<dbReference type="GO" id="GO:0141133">
    <property type="term" value="F:diphthine methyl ester synthase activity"/>
    <property type="evidence" value="ECO:0007669"/>
    <property type="project" value="UniProtKB-EC"/>
</dbReference>
<dbReference type="PANTHER" id="PTHR10882:SF0">
    <property type="entry name" value="DIPHTHINE METHYL ESTER SYNTHASE"/>
    <property type="match status" value="1"/>
</dbReference>
<evidence type="ECO:0000259" key="10">
    <source>
        <dbReference type="Pfam" id="PF00590"/>
    </source>
</evidence>
<dbReference type="NCBIfam" id="TIGR00522">
    <property type="entry name" value="dph5"/>
    <property type="match status" value="1"/>
</dbReference>
<dbReference type="GO" id="GO:0032259">
    <property type="term" value="P:methylation"/>
    <property type="evidence" value="ECO:0007669"/>
    <property type="project" value="UniProtKB-KW"/>
</dbReference>
<evidence type="ECO:0000256" key="2">
    <source>
        <dbReference type="ARBA" id="ARBA00005156"/>
    </source>
</evidence>
<comment type="caution">
    <text evidence="11">The sequence shown here is derived from an EMBL/GenBank/DDBJ whole genome shotgun (WGS) entry which is preliminary data.</text>
</comment>
<feature type="domain" description="Tetrapyrrole methylase" evidence="10">
    <location>
        <begin position="7"/>
        <end position="241"/>
    </location>
</feature>
<evidence type="ECO:0000256" key="3">
    <source>
        <dbReference type="ARBA" id="ARBA00006729"/>
    </source>
</evidence>
<dbReference type="EC" id="2.1.1.314" evidence="4"/>
<dbReference type="InterPro" id="IPR014776">
    <property type="entry name" value="4pyrrole_Mease_sub2"/>
</dbReference>
<evidence type="ECO:0000256" key="5">
    <source>
        <dbReference type="ARBA" id="ARBA00022603"/>
    </source>
</evidence>
<dbReference type="InterPro" id="IPR035996">
    <property type="entry name" value="4pyrrol_Methylase_sf"/>
</dbReference>
<keyword evidence="5 11" id="KW-0489">Methyltransferase</keyword>
<keyword evidence="7 9" id="KW-0949">S-adenosyl-L-methionine</keyword>
<protein>
    <recommendedName>
        <fullName evidence="4">diphthine methyl ester synthase</fullName>
        <ecNumber evidence="4">2.1.1.314</ecNumber>
    </recommendedName>
</protein>
<feature type="binding site" evidence="9">
    <location>
        <position position="14"/>
    </location>
    <ligand>
        <name>S-adenosyl-L-methionine</name>
        <dbReference type="ChEBI" id="CHEBI:59789"/>
    </ligand>
</feature>
<evidence type="ECO:0000256" key="7">
    <source>
        <dbReference type="ARBA" id="ARBA00022691"/>
    </source>
</evidence>
<feature type="binding site" evidence="9">
    <location>
        <position position="168"/>
    </location>
    <ligand>
        <name>S-adenosyl-L-methionine</name>
        <dbReference type="ChEBI" id="CHEBI:59789"/>
    </ligand>
</feature>
<comment type="pathway">
    <text evidence="2">Protein modification; peptidyl-diphthamide biosynthesis.</text>
</comment>
<dbReference type="FunCoup" id="Q5CXG3">
    <property type="interactions" value="432"/>
</dbReference>
<feature type="binding site" evidence="9">
    <location>
        <position position="89"/>
    </location>
    <ligand>
        <name>S-adenosyl-L-methionine</name>
        <dbReference type="ChEBI" id="CHEBI:59789"/>
    </ligand>
</feature>
<feature type="non-terminal residue" evidence="11">
    <location>
        <position position="1"/>
    </location>
</feature>
<evidence type="ECO:0000313" key="11">
    <source>
        <dbReference type="EMBL" id="EAK90121.1"/>
    </source>
</evidence>
<dbReference type="Gene3D" id="3.30.950.10">
    <property type="entry name" value="Methyltransferase, Cobalt-precorrin-4 Transmethylase, Domain 2"/>
    <property type="match status" value="1"/>
</dbReference>
<sequence>KFTTMVLYLIGTGLNDERDMTLGGIELMKVADKIYLESYTSILSQRADLMKYTDGKPLIEADRKMVEENCDEIIEEAKDKSIVLLVVGDPFCATTHSDLVLRAHEKDVKVEVRHNASIISAIGCTGLQVYRFGETVSIPFFDGSWQPSSFYDKIKANIERGLHTLCLLDIKVKEQTIENMMRNRPIFEPPRFMTVNQAISQLFILEDKLKQNVISPNSLAIGVARIGSSDQKIVSGTLSELSDTDFGNPLHSLVICHPDLHLIEQRFFEIYRKK</sequence>
<dbReference type="CDD" id="cd11647">
    <property type="entry name" value="DHP5_DphB"/>
    <property type="match status" value="1"/>
</dbReference>
<dbReference type="Gene3D" id="3.40.1010.10">
    <property type="entry name" value="Cobalt-precorrin-4 Transmethylase, Domain 1"/>
    <property type="match status" value="1"/>
</dbReference>
<dbReference type="PANTHER" id="PTHR10882">
    <property type="entry name" value="DIPHTHINE SYNTHASE"/>
    <property type="match status" value="1"/>
</dbReference>
<accession>Q5CXG3</accession>
<dbReference type="OMA" id="HNASIMS"/>
<dbReference type="InParanoid" id="Q5CXG3"/>
<dbReference type="SUPFAM" id="SSF53790">
    <property type="entry name" value="Tetrapyrrole methylase"/>
    <property type="match status" value="1"/>
</dbReference>
<dbReference type="InterPro" id="IPR014777">
    <property type="entry name" value="4pyrrole_Mease_sub1"/>
</dbReference>
<dbReference type="AlphaFoldDB" id="Q5CXG3"/>
<dbReference type="HAMAP" id="MF_01084">
    <property type="entry name" value="Diphthine_synth"/>
    <property type="match status" value="1"/>
</dbReference>
<feature type="binding site" evidence="9">
    <location>
        <begin position="117"/>
        <end position="118"/>
    </location>
    <ligand>
        <name>S-adenosyl-L-methionine</name>
        <dbReference type="ChEBI" id="CHEBI:59789"/>
    </ligand>
</feature>
<organism evidence="11 12">
    <name type="scientific">Cryptosporidium parvum (strain Iowa II)</name>
    <dbReference type="NCBI Taxonomy" id="353152"/>
    <lineage>
        <taxon>Eukaryota</taxon>
        <taxon>Sar</taxon>
        <taxon>Alveolata</taxon>
        <taxon>Apicomplexa</taxon>
        <taxon>Conoidasida</taxon>
        <taxon>Coccidia</taxon>
        <taxon>Eucoccidiorida</taxon>
        <taxon>Eimeriorina</taxon>
        <taxon>Cryptosporidiidae</taxon>
        <taxon>Cryptosporidium</taxon>
    </lineage>
</organism>
<dbReference type="InterPro" id="IPR004551">
    <property type="entry name" value="Dphthn_synthase"/>
</dbReference>
<dbReference type="OrthoDB" id="2516at2759"/>
<evidence type="ECO:0000256" key="9">
    <source>
        <dbReference type="PIRSR" id="PIRSR036432-1"/>
    </source>
</evidence>
<gene>
    <name evidence="11" type="ORF">cgd6_1200</name>
</gene>
<name>Q5CXG3_CRYPI</name>
<dbReference type="KEGG" id="cpv:cgd6_1200"/>
<reference evidence="11 12" key="1">
    <citation type="journal article" date="2004" name="Science">
        <title>Complete genome sequence of the apicomplexan, Cryptosporidium parvum.</title>
        <authorList>
            <person name="Abrahamsen M.S."/>
            <person name="Templeton T.J."/>
            <person name="Enomoto S."/>
            <person name="Abrahante J.E."/>
            <person name="Zhu G."/>
            <person name="Lancto C.A."/>
            <person name="Deng M."/>
            <person name="Liu C."/>
            <person name="Widmer G."/>
            <person name="Tzipori S."/>
            <person name="Buck G.A."/>
            <person name="Xu P."/>
            <person name="Bankier A.T."/>
            <person name="Dear P.H."/>
            <person name="Konfortov B.A."/>
            <person name="Spriggs H.F."/>
            <person name="Iyer L."/>
            <person name="Anantharaman V."/>
            <person name="Aravind L."/>
            <person name="Kapur V."/>
        </authorList>
    </citation>
    <scope>NUCLEOTIDE SEQUENCE [LARGE SCALE GENOMIC DNA]</scope>
    <source>
        <strain evidence="12">Iowa II</strain>
    </source>
</reference>
<dbReference type="Proteomes" id="UP000006726">
    <property type="component" value="Chromosome 6"/>
</dbReference>
<dbReference type="GeneID" id="3375866"/>
<evidence type="ECO:0000256" key="4">
    <source>
        <dbReference type="ARBA" id="ARBA00011927"/>
    </source>
</evidence>
<dbReference type="FunFam" id="3.30.950.10:FF:000004">
    <property type="entry name" value="Diphthine synthase putative"/>
    <property type="match status" value="1"/>
</dbReference>
<dbReference type="EMBL" id="AAEE01000002">
    <property type="protein sequence ID" value="EAK90121.1"/>
    <property type="molecule type" value="Genomic_DNA"/>
</dbReference>
<keyword evidence="6 11" id="KW-0808">Transferase</keyword>
<dbReference type="PIRSF" id="PIRSF036432">
    <property type="entry name" value="Diphthine_synth"/>
    <property type="match status" value="1"/>
</dbReference>
<proteinExistence type="inferred from homology"/>
<dbReference type="InterPro" id="IPR000878">
    <property type="entry name" value="4pyrrol_Mease"/>
</dbReference>
<evidence type="ECO:0000256" key="1">
    <source>
        <dbReference type="ARBA" id="ARBA00004006"/>
    </source>
</evidence>
<evidence type="ECO:0000256" key="8">
    <source>
        <dbReference type="ARBA" id="ARBA00048752"/>
    </source>
</evidence>
<dbReference type="STRING" id="353152.Q5CXG3"/>
<evidence type="ECO:0000313" key="12">
    <source>
        <dbReference type="Proteomes" id="UP000006726"/>
    </source>
</evidence>
<comment type="function">
    <text evidence="1">S-adenosyl-L-methionine-dependent methyltransferase that catalyzes four methylations of the modified target histidine residue in translation elongation factor 2 (EF-2), to form an intermediate called diphthine methyl ester. The four successive methylation reactions represent the second step of diphthamide biosynthesis.</text>
</comment>
<dbReference type="UniPathway" id="UPA00559"/>
<dbReference type="RefSeq" id="XP_627491.1">
    <property type="nucleotide sequence ID" value="XM_627491.1"/>
</dbReference>
<evidence type="ECO:0000256" key="6">
    <source>
        <dbReference type="ARBA" id="ARBA00022679"/>
    </source>
</evidence>
<dbReference type="Pfam" id="PF00590">
    <property type="entry name" value="TP_methylase"/>
    <property type="match status" value="1"/>
</dbReference>
<comment type="catalytic activity">
    <reaction evidence="8">
        <text>2-[(3S)-amino-3-carboxypropyl]-L-histidyl-[translation elongation factor 2] + 4 S-adenosyl-L-methionine = diphthine methyl ester-[translation elongation factor 2] + 4 S-adenosyl-L-homocysteine + 3 H(+)</text>
        <dbReference type="Rhea" id="RHEA:42652"/>
        <dbReference type="Rhea" id="RHEA-COMP:9749"/>
        <dbReference type="Rhea" id="RHEA-COMP:10173"/>
        <dbReference type="ChEBI" id="CHEBI:15378"/>
        <dbReference type="ChEBI" id="CHEBI:57856"/>
        <dbReference type="ChEBI" id="CHEBI:59789"/>
        <dbReference type="ChEBI" id="CHEBI:73995"/>
        <dbReference type="ChEBI" id="CHEBI:79005"/>
        <dbReference type="EC" id="2.1.1.314"/>
    </reaction>
</comment>